<dbReference type="Proteomes" id="UP000299102">
    <property type="component" value="Unassembled WGS sequence"/>
</dbReference>
<feature type="compositionally biased region" description="Basic and acidic residues" evidence="1">
    <location>
        <begin position="63"/>
        <end position="75"/>
    </location>
</feature>
<protein>
    <submittedName>
        <fullName evidence="2">Uncharacterized protein</fullName>
    </submittedName>
</protein>
<organism evidence="2 3">
    <name type="scientific">Eumeta variegata</name>
    <name type="common">Bagworm moth</name>
    <name type="synonym">Eumeta japonica</name>
    <dbReference type="NCBI Taxonomy" id="151549"/>
    <lineage>
        <taxon>Eukaryota</taxon>
        <taxon>Metazoa</taxon>
        <taxon>Ecdysozoa</taxon>
        <taxon>Arthropoda</taxon>
        <taxon>Hexapoda</taxon>
        <taxon>Insecta</taxon>
        <taxon>Pterygota</taxon>
        <taxon>Neoptera</taxon>
        <taxon>Endopterygota</taxon>
        <taxon>Lepidoptera</taxon>
        <taxon>Glossata</taxon>
        <taxon>Ditrysia</taxon>
        <taxon>Tineoidea</taxon>
        <taxon>Psychidae</taxon>
        <taxon>Oiketicinae</taxon>
        <taxon>Eumeta</taxon>
    </lineage>
</organism>
<comment type="caution">
    <text evidence="2">The sequence shown here is derived from an EMBL/GenBank/DDBJ whole genome shotgun (WGS) entry which is preliminary data.</text>
</comment>
<proteinExistence type="predicted"/>
<evidence type="ECO:0000313" key="2">
    <source>
        <dbReference type="EMBL" id="GBP91696.1"/>
    </source>
</evidence>
<dbReference type="AlphaFoldDB" id="A0A4C1ZT94"/>
<evidence type="ECO:0000313" key="3">
    <source>
        <dbReference type="Proteomes" id="UP000299102"/>
    </source>
</evidence>
<evidence type="ECO:0000256" key="1">
    <source>
        <dbReference type="SAM" id="MobiDB-lite"/>
    </source>
</evidence>
<gene>
    <name evidence="2" type="ORF">EVAR_66456_1</name>
</gene>
<sequence>MGPGLGTKWGRASVRQRKSRIDSKHNKNHPADKEVNTTPTEENTPLVLFVPPPHLPRVPHCGGSDRADTNSELKLSKLGHFSTSIPPQ</sequence>
<dbReference type="EMBL" id="BGZK01002197">
    <property type="protein sequence ID" value="GBP91696.1"/>
    <property type="molecule type" value="Genomic_DNA"/>
</dbReference>
<feature type="compositionally biased region" description="Low complexity" evidence="1">
    <location>
        <begin position="36"/>
        <end position="49"/>
    </location>
</feature>
<keyword evidence="3" id="KW-1185">Reference proteome</keyword>
<accession>A0A4C1ZT94</accession>
<feature type="compositionally biased region" description="Basic and acidic residues" evidence="1">
    <location>
        <begin position="19"/>
        <end position="35"/>
    </location>
</feature>
<feature type="region of interest" description="Disordered" evidence="1">
    <location>
        <begin position="1"/>
        <end position="88"/>
    </location>
</feature>
<reference evidence="2 3" key="1">
    <citation type="journal article" date="2019" name="Commun. Biol.">
        <title>The bagworm genome reveals a unique fibroin gene that provides high tensile strength.</title>
        <authorList>
            <person name="Kono N."/>
            <person name="Nakamura H."/>
            <person name="Ohtoshi R."/>
            <person name="Tomita M."/>
            <person name="Numata K."/>
            <person name="Arakawa K."/>
        </authorList>
    </citation>
    <scope>NUCLEOTIDE SEQUENCE [LARGE SCALE GENOMIC DNA]</scope>
</reference>
<name>A0A4C1ZT94_EUMVA</name>